<accession>A0A852YS99</accession>
<feature type="region of interest" description="Disordered" evidence="1">
    <location>
        <begin position="1"/>
        <end position="35"/>
    </location>
</feature>
<keyword evidence="3" id="KW-1185">Reference proteome</keyword>
<reference evidence="2 3" key="1">
    <citation type="submission" date="2020-07" db="EMBL/GenBank/DDBJ databases">
        <title>Genomic Encyclopedia of Type Strains, Phase III (KMG-III): the genomes of soil and plant-associated and newly described type strains.</title>
        <authorList>
            <person name="Whitman W."/>
        </authorList>
    </citation>
    <scope>NUCLEOTIDE SEQUENCE [LARGE SCALE GENOMIC DNA]</scope>
    <source>
        <strain evidence="2 3">CECT 8576</strain>
    </source>
</reference>
<dbReference type="EMBL" id="JACBYW010000001">
    <property type="protein sequence ID" value="NYH77591.1"/>
    <property type="molecule type" value="Genomic_DNA"/>
</dbReference>
<dbReference type="SUPFAM" id="SSF103473">
    <property type="entry name" value="MFS general substrate transporter"/>
    <property type="match status" value="1"/>
</dbReference>
<dbReference type="PANTHER" id="PTHR23528">
    <property type="match status" value="1"/>
</dbReference>
<dbReference type="RefSeq" id="WP_179534096.1">
    <property type="nucleotide sequence ID" value="NZ_JACBYW010000001.1"/>
</dbReference>
<dbReference type="InterPro" id="IPR036259">
    <property type="entry name" value="MFS_trans_sf"/>
</dbReference>
<dbReference type="PANTHER" id="PTHR23528:SF1">
    <property type="entry name" value="MAJOR FACILITATOR SUPERFAMILY (MFS) PROFILE DOMAIN-CONTAINING PROTEIN"/>
    <property type="match status" value="1"/>
</dbReference>
<evidence type="ECO:0000256" key="1">
    <source>
        <dbReference type="SAM" id="MobiDB-lite"/>
    </source>
</evidence>
<gene>
    <name evidence="2" type="ORF">FHR84_000905</name>
</gene>
<evidence type="ECO:0008006" key="4">
    <source>
        <dbReference type="Google" id="ProtNLM"/>
    </source>
</evidence>
<evidence type="ECO:0000313" key="3">
    <source>
        <dbReference type="Proteomes" id="UP000548304"/>
    </source>
</evidence>
<sequence>MTRSSIPSREFSTKHGEGRSAERGVPRLRSGRGQPAPCRNALAIAGVGQGVYAGVDYALVTGVLPNSDTEAAKGTGVFNMANSLPRTVEPMLAPALLTSGGGENRTTLYPGAAVFAASGSVALRFLRLVR</sequence>
<protein>
    <recommendedName>
        <fullName evidence="4">MFS transporter</fullName>
    </recommendedName>
</protein>
<comment type="caution">
    <text evidence="2">The sequence shown here is derived from an EMBL/GenBank/DDBJ whole genome shotgun (WGS) entry which is preliminary data.</text>
</comment>
<organism evidence="2 3">
    <name type="scientific">Actinopolyspora biskrensis</name>
    <dbReference type="NCBI Taxonomy" id="1470178"/>
    <lineage>
        <taxon>Bacteria</taxon>
        <taxon>Bacillati</taxon>
        <taxon>Actinomycetota</taxon>
        <taxon>Actinomycetes</taxon>
        <taxon>Actinopolysporales</taxon>
        <taxon>Actinopolysporaceae</taxon>
        <taxon>Actinopolyspora</taxon>
    </lineage>
</organism>
<name>A0A852YS99_9ACTN</name>
<dbReference type="Proteomes" id="UP000548304">
    <property type="component" value="Unassembled WGS sequence"/>
</dbReference>
<evidence type="ECO:0000313" key="2">
    <source>
        <dbReference type="EMBL" id="NYH77591.1"/>
    </source>
</evidence>
<dbReference type="AlphaFoldDB" id="A0A852YS99"/>
<proteinExistence type="predicted"/>
<feature type="compositionally biased region" description="Basic and acidic residues" evidence="1">
    <location>
        <begin position="11"/>
        <end position="25"/>
    </location>
</feature>